<dbReference type="InterPro" id="IPR050109">
    <property type="entry name" value="HTH-type_TetR-like_transc_reg"/>
</dbReference>
<dbReference type="Pfam" id="PF00440">
    <property type="entry name" value="TetR_N"/>
    <property type="match status" value="1"/>
</dbReference>
<organism evidence="4 5">
    <name type="scientific">Nocardia uniformis</name>
    <dbReference type="NCBI Taxonomy" id="53432"/>
    <lineage>
        <taxon>Bacteria</taxon>
        <taxon>Bacillati</taxon>
        <taxon>Actinomycetota</taxon>
        <taxon>Actinomycetes</taxon>
        <taxon>Mycobacteriales</taxon>
        <taxon>Nocardiaceae</taxon>
        <taxon>Nocardia</taxon>
    </lineage>
</organism>
<dbReference type="AlphaFoldDB" id="A0A849C6Y2"/>
<evidence type="ECO:0000313" key="5">
    <source>
        <dbReference type="Proteomes" id="UP000586827"/>
    </source>
</evidence>
<protein>
    <submittedName>
        <fullName evidence="4">TetR/AcrR family transcriptional regulator</fullName>
    </submittedName>
</protein>
<evidence type="ECO:0000313" key="4">
    <source>
        <dbReference type="EMBL" id="NNH68741.1"/>
    </source>
</evidence>
<dbReference type="EMBL" id="JABELX010000001">
    <property type="protein sequence ID" value="NNH68741.1"/>
    <property type="molecule type" value="Genomic_DNA"/>
</dbReference>
<accession>A0A849C6Y2</accession>
<dbReference type="PANTHER" id="PTHR30055:SF160">
    <property type="entry name" value="TRANSCRIPTIONAL REGULATORY PROTEIN (PROBABLY ASNC-FAMILY)-RELATED"/>
    <property type="match status" value="1"/>
</dbReference>
<dbReference type="GO" id="GO:0000976">
    <property type="term" value="F:transcription cis-regulatory region binding"/>
    <property type="evidence" value="ECO:0007669"/>
    <property type="project" value="TreeGrafter"/>
</dbReference>
<sequence>MVKSIPHGVCGLWHRSLEYPVVSGQNRQGCGRTAGTCRVRCVARISVGSAPRTITRDEIVDAAIRVIDRDGPRPSMDDIAREARMTKPRLYRQFADKADLYAEIADRTTRLAFASVGNDMTLMLAPPRTALRRVFTEYVNGILEHPNVFRYLGQAPMLQQSDGAVMQVDLGRNAARKLTKMATSVAEAVPIDTTGIEYLSRALIGVVVSVTDLWLADSDTPDAARTAEYLDRTVELVWDLIDGFLRRQGIHADPDIPIFTTLAEVNQRSEDR</sequence>
<keyword evidence="5" id="KW-1185">Reference proteome</keyword>
<dbReference type="SUPFAM" id="SSF46689">
    <property type="entry name" value="Homeodomain-like"/>
    <property type="match status" value="1"/>
</dbReference>
<proteinExistence type="predicted"/>
<evidence type="ECO:0000259" key="3">
    <source>
        <dbReference type="PROSITE" id="PS50977"/>
    </source>
</evidence>
<dbReference type="Gene3D" id="1.10.357.10">
    <property type="entry name" value="Tetracycline Repressor, domain 2"/>
    <property type="match status" value="1"/>
</dbReference>
<dbReference type="InterPro" id="IPR009057">
    <property type="entry name" value="Homeodomain-like_sf"/>
</dbReference>
<gene>
    <name evidence="4" type="ORF">HLB23_02410</name>
</gene>
<dbReference type="GO" id="GO:0003700">
    <property type="term" value="F:DNA-binding transcription factor activity"/>
    <property type="evidence" value="ECO:0007669"/>
    <property type="project" value="TreeGrafter"/>
</dbReference>
<reference evidence="4 5" key="1">
    <citation type="submission" date="2020-05" db="EMBL/GenBank/DDBJ databases">
        <title>MicrobeNet Type strains.</title>
        <authorList>
            <person name="Nicholson A.C."/>
        </authorList>
    </citation>
    <scope>NUCLEOTIDE SEQUENCE [LARGE SCALE GENOMIC DNA]</scope>
    <source>
        <strain evidence="4 5">JCM 3224</strain>
    </source>
</reference>
<dbReference type="PROSITE" id="PS50977">
    <property type="entry name" value="HTH_TETR_2"/>
    <property type="match status" value="1"/>
</dbReference>
<dbReference type="SUPFAM" id="SSF48498">
    <property type="entry name" value="Tetracyclin repressor-like, C-terminal domain"/>
    <property type="match status" value="1"/>
</dbReference>
<evidence type="ECO:0000256" key="1">
    <source>
        <dbReference type="ARBA" id="ARBA00023125"/>
    </source>
</evidence>
<dbReference type="Proteomes" id="UP000586827">
    <property type="component" value="Unassembled WGS sequence"/>
</dbReference>
<keyword evidence="1 2" id="KW-0238">DNA-binding</keyword>
<name>A0A849C6Y2_9NOCA</name>
<dbReference type="InterPro" id="IPR001647">
    <property type="entry name" value="HTH_TetR"/>
</dbReference>
<dbReference type="PANTHER" id="PTHR30055">
    <property type="entry name" value="HTH-TYPE TRANSCRIPTIONAL REGULATOR RUTR"/>
    <property type="match status" value="1"/>
</dbReference>
<evidence type="ECO:0000256" key="2">
    <source>
        <dbReference type="PROSITE-ProRule" id="PRU00335"/>
    </source>
</evidence>
<feature type="domain" description="HTH tetR-type" evidence="3">
    <location>
        <begin position="53"/>
        <end position="112"/>
    </location>
</feature>
<dbReference type="InterPro" id="IPR036271">
    <property type="entry name" value="Tet_transcr_reg_TetR-rel_C_sf"/>
</dbReference>
<feature type="DNA-binding region" description="H-T-H motif" evidence="2">
    <location>
        <begin position="75"/>
        <end position="94"/>
    </location>
</feature>
<comment type="caution">
    <text evidence="4">The sequence shown here is derived from an EMBL/GenBank/DDBJ whole genome shotgun (WGS) entry which is preliminary data.</text>
</comment>